<evidence type="ECO:0000313" key="1">
    <source>
        <dbReference type="EMBL" id="GBL87197.1"/>
    </source>
</evidence>
<dbReference type="EMBL" id="BGPR01000052">
    <property type="protein sequence ID" value="GBL87197.1"/>
    <property type="molecule type" value="Genomic_DNA"/>
</dbReference>
<dbReference type="OrthoDB" id="6515318at2759"/>
<reference evidence="1 2" key="1">
    <citation type="journal article" date="2019" name="Sci. Rep.">
        <title>Orb-weaving spider Araneus ventricosus genome elucidates the spidroin gene catalogue.</title>
        <authorList>
            <person name="Kono N."/>
            <person name="Nakamura H."/>
            <person name="Ohtoshi R."/>
            <person name="Moran D.A.P."/>
            <person name="Shinohara A."/>
            <person name="Yoshida Y."/>
            <person name="Fujiwara M."/>
            <person name="Mori M."/>
            <person name="Tomita M."/>
            <person name="Arakawa K."/>
        </authorList>
    </citation>
    <scope>NUCLEOTIDE SEQUENCE [LARGE SCALE GENOMIC DNA]</scope>
</reference>
<keyword evidence="2" id="KW-1185">Reference proteome</keyword>
<accession>A0A4Y2B5X1</accession>
<comment type="caution">
    <text evidence="1">The sequence shown here is derived from an EMBL/GenBank/DDBJ whole genome shotgun (WGS) entry which is preliminary data.</text>
</comment>
<organism evidence="1 2">
    <name type="scientific">Araneus ventricosus</name>
    <name type="common">Orbweaver spider</name>
    <name type="synonym">Epeira ventricosa</name>
    <dbReference type="NCBI Taxonomy" id="182803"/>
    <lineage>
        <taxon>Eukaryota</taxon>
        <taxon>Metazoa</taxon>
        <taxon>Ecdysozoa</taxon>
        <taxon>Arthropoda</taxon>
        <taxon>Chelicerata</taxon>
        <taxon>Arachnida</taxon>
        <taxon>Araneae</taxon>
        <taxon>Araneomorphae</taxon>
        <taxon>Entelegynae</taxon>
        <taxon>Araneoidea</taxon>
        <taxon>Araneidae</taxon>
        <taxon>Araneus</taxon>
    </lineage>
</organism>
<protein>
    <submittedName>
        <fullName evidence="1">Uncharacterized protein</fullName>
    </submittedName>
</protein>
<sequence length="125" mass="14416">MEEWQEQWDLKVVGRSTYEVLPKVSLKPESFPRELTIFVSGHGPFPLYLKRRARHPEENCACGELGNPLHYATDCHLTASFHFTKPAEVKRVAWMRAVAGNKLSRNKIVQLVRFLADNEALIKIR</sequence>
<evidence type="ECO:0000313" key="2">
    <source>
        <dbReference type="Proteomes" id="UP000499080"/>
    </source>
</evidence>
<name>A0A4Y2B5X1_ARAVE</name>
<gene>
    <name evidence="1" type="ORF">AVEN_270484_1</name>
</gene>
<proteinExistence type="predicted"/>
<dbReference type="Proteomes" id="UP000499080">
    <property type="component" value="Unassembled WGS sequence"/>
</dbReference>
<dbReference type="AlphaFoldDB" id="A0A4Y2B5X1"/>